<protein>
    <recommendedName>
        <fullName evidence="3">Class I SAM-dependent methyltransferase</fullName>
    </recommendedName>
</protein>
<name>A0A5B8KTJ0_9HYPH</name>
<keyword evidence="2" id="KW-1185">Reference proteome</keyword>
<sequence length="84" mass="9043">MIGEVLEGYAAVGDDWIARSEAISCETLFAPVADLFPQRPLRIADIGAGTGRDIWTWLVLARPSHLGEPCQVPENSSSMNNGMA</sequence>
<gene>
    <name evidence="1" type="ORF">FQ775_00190</name>
</gene>
<proteinExistence type="predicted"/>
<dbReference type="OrthoDB" id="5449367at2"/>
<reference evidence="1" key="1">
    <citation type="submission" date="2020-04" db="EMBL/GenBank/DDBJ databases">
        <title>Nitratireductor sp. nov. isolated from mangrove soil.</title>
        <authorList>
            <person name="Ye Y."/>
        </authorList>
    </citation>
    <scope>NUCLEOTIDE SEQUENCE</scope>
    <source>
        <strain evidence="1">SY7</strain>
    </source>
</reference>
<evidence type="ECO:0008006" key="3">
    <source>
        <dbReference type="Google" id="ProtNLM"/>
    </source>
</evidence>
<dbReference type="RefSeq" id="WP_146297424.1">
    <property type="nucleotide sequence ID" value="NZ_CP042301.2"/>
</dbReference>
<evidence type="ECO:0000313" key="2">
    <source>
        <dbReference type="Proteomes" id="UP000321389"/>
    </source>
</evidence>
<dbReference type="EMBL" id="CP042301">
    <property type="protein sequence ID" value="QDY98918.1"/>
    <property type="molecule type" value="Genomic_DNA"/>
</dbReference>
<accession>A0A5B8KTJ0</accession>
<organism evidence="1 2">
    <name type="scientific">Nitratireductor mangrovi</name>
    <dbReference type="NCBI Taxonomy" id="2599600"/>
    <lineage>
        <taxon>Bacteria</taxon>
        <taxon>Pseudomonadati</taxon>
        <taxon>Pseudomonadota</taxon>
        <taxon>Alphaproteobacteria</taxon>
        <taxon>Hyphomicrobiales</taxon>
        <taxon>Phyllobacteriaceae</taxon>
        <taxon>Nitratireductor</taxon>
    </lineage>
</organism>
<dbReference type="KEGG" id="niy:FQ775_00190"/>
<dbReference type="Proteomes" id="UP000321389">
    <property type="component" value="Chromosome"/>
</dbReference>
<evidence type="ECO:0000313" key="1">
    <source>
        <dbReference type="EMBL" id="QDY98918.1"/>
    </source>
</evidence>
<dbReference type="AlphaFoldDB" id="A0A5B8KTJ0"/>